<reference evidence="4" key="1">
    <citation type="submission" date="2017-09" db="EMBL/GenBank/DDBJ databases">
        <title>Depth-based differentiation of microbial function through sediment-hosted aquifers and enrichment of novel symbionts in the deep terrestrial subsurface.</title>
        <authorList>
            <person name="Probst A.J."/>
            <person name="Ladd B."/>
            <person name="Jarett J.K."/>
            <person name="Geller-Mcgrath D.E."/>
            <person name="Sieber C.M.K."/>
            <person name="Emerson J.B."/>
            <person name="Anantharaman K."/>
            <person name="Thomas B.C."/>
            <person name="Malmstrom R."/>
            <person name="Stieglmeier M."/>
            <person name="Klingl A."/>
            <person name="Woyke T."/>
            <person name="Ryan C.M."/>
            <person name="Banfield J.F."/>
        </authorList>
    </citation>
    <scope>NUCLEOTIDE SEQUENCE [LARGE SCALE GENOMIC DNA]</scope>
</reference>
<dbReference type="EMBL" id="PEYO01000005">
    <property type="protein sequence ID" value="PIU03847.1"/>
    <property type="molecule type" value="Genomic_DNA"/>
</dbReference>
<dbReference type="PANTHER" id="PTHR14969:SF13">
    <property type="entry name" value="AT30094P"/>
    <property type="match status" value="1"/>
</dbReference>
<dbReference type="SMART" id="SM00014">
    <property type="entry name" value="acidPPc"/>
    <property type="match status" value="1"/>
</dbReference>
<feature type="transmembrane region" description="Helical" evidence="1">
    <location>
        <begin position="82"/>
        <end position="108"/>
    </location>
</feature>
<dbReference type="InterPro" id="IPR000326">
    <property type="entry name" value="PAP2/HPO"/>
</dbReference>
<name>A0A2M6XDZ8_9BACT</name>
<keyword evidence="1" id="KW-0472">Membrane</keyword>
<evidence type="ECO:0000259" key="2">
    <source>
        <dbReference type="SMART" id="SM00014"/>
    </source>
</evidence>
<comment type="caution">
    <text evidence="3">The sequence shown here is derived from an EMBL/GenBank/DDBJ whole genome shotgun (WGS) entry which is preliminary data.</text>
</comment>
<gene>
    <name evidence="3" type="ORF">COT44_01020</name>
</gene>
<dbReference type="PANTHER" id="PTHR14969">
    <property type="entry name" value="SPHINGOSINE-1-PHOSPHATE PHOSPHOHYDROLASE"/>
    <property type="match status" value="1"/>
</dbReference>
<feature type="transmembrane region" description="Helical" evidence="1">
    <location>
        <begin position="115"/>
        <end position="136"/>
    </location>
</feature>
<organism evidence="3 4">
    <name type="scientific">Candidatus Shapirobacteria bacterium CG08_land_8_20_14_0_20_39_18</name>
    <dbReference type="NCBI Taxonomy" id="1974883"/>
    <lineage>
        <taxon>Bacteria</taxon>
        <taxon>Candidatus Shapironibacteriota</taxon>
    </lineage>
</organism>
<sequence>MAKIFQLNFNLHDWFEHEKYDLEDDLYIYPKSRLLFSFLTILILLWGIFILWSFLFGQNLAEIDLFIENLTRDLRTPAGDTLFSFITFFGSQYFIIGSAFFLAIPLFIKHRKKAAVIFVFTLLITIVLVIVLKSVFGRTRPLGCINNFDCFSYPSGHAALSFYYYGIISYLSLRFLKLKRKWRSICVLGVSVLVILIAVSRLYLGFHFLTDIVAGFLLGGICWLTAAIAIDLFYKKYM</sequence>
<evidence type="ECO:0000313" key="4">
    <source>
        <dbReference type="Proteomes" id="UP000228996"/>
    </source>
</evidence>
<dbReference type="Pfam" id="PF01569">
    <property type="entry name" value="PAP2"/>
    <property type="match status" value="1"/>
</dbReference>
<dbReference type="Gene3D" id="1.20.144.10">
    <property type="entry name" value="Phosphatidic acid phosphatase type 2/haloperoxidase"/>
    <property type="match status" value="1"/>
</dbReference>
<feature type="domain" description="Phosphatidic acid phosphatase type 2/haloperoxidase" evidence="2">
    <location>
        <begin position="115"/>
        <end position="227"/>
    </location>
</feature>
<feature type="transmembrane region" description="Helical" evidence="1">
    <location>
        <begin position="212"/>
        <end position="234"/>
    </location>
</feature>
<feature type="transmembrane region" description="Helical" evidence="1">
    <location>
        <begin position="185"/>
        <end position="206"/>
    </location>
</feature>
<accession>A0A2M6XDZ8</accession>
<keyword evidence="1" id="KW-1133">Transmembrane helix</keyword>
<dbReference type="InterPro" id="IPR036938">
    <property type="entry name" value="PAP2/HPO_sf"/>
</dbReference>
<feature type="transmembrane region" description="Helical" evidence="1">
    <location>
        <begin position="156"/>
        <end position="173"/>
    </location>
</feature>
<proteinExistence type="predicted"/>
<keyword evidence="1" id="KW-0812">Transmembrane</keyword>
<dbReference type="SUPFAM" id="SSF48317">
    <property type="entry name" value="Acid phosphatase/Vanadium-dependent haloperoxidase"/>
    <property type="match status" value="1"/>
</dbReference>
<feature type="transmembrane region" description="Helical" evidence="1">
    <location>
        <begin position="34"/>
        <end position="55"/>
    </location>
</feature>
<protein>
    <recommendedName>
        <fullName evidence="2">Phosphatidic acid phosphatase type 2/haloperoxidase domain-containing protein</fullName>
    </recommendedName>
</protein>
<dbReference type="Proteomes" id="UP000228996">
    <property type="component" value="Unassembled WGS sequence"/>
</dbReference>
<dbReference type="AlphaFoldDB" id="A0A2M6XDZ8"/>
<evidence type="ECO:0000313" key="3">
    <source>
        <dbReference type="EMBL" id="PIU03847.1"/>
    </source>
</evidence>
<evidence type="ECO:0000256" key="1">
    <source>
        <dbReference type="SAM" id="Phobius"/>
    </source>
</evidence>
<dbReference type="CDD" id="cd03392">
    <property type="entry name" value="PAP2_like_2"/>
    <property type="match status" value="1"/>
</dbReference>